<feature type="compositionally biased region" description="Polar residues" evidence="1">
    <location>
        <begin position="1810"/>
        <end position="1823"/>
    </location>
</feature>
<feature type="region of interest" description="Disordered" evidence="1">
    <location>
        <begin position="1871"/>
        <end position="1894"/>
    </location>
</feature>
<dbReference type="InterPro" id="IPR029211">
    <property type="entry name" value="PfEMP1_ATS"/>
</dbReference>
<gene>
    <name evidence="8" type="ORF">PRG01_0015500</name>
</gene>
<dbReference type="Pfam" id="PF03011">
    <property type="entry name" value="PFEMP"/>
    <property type="match status" value="2"/>
</dbReference>
<evidence type="ECO:0000259" key="4">
    <source>
        <dbReference type="Pfam" id="PF15445"/>
    </source>
</evidence>
<evidence type="ECO:0000259" key="6">
    <source>
        <dbReference type="Pfam" id="PF18562"/>
    </source>
</evidence>
<dbReference type="InterPro" id="IPR054595">
    <property type="entry name" value="DBL_C"/>
</dbReference>
<feature type="region of interest" description="Disordered" evidence="1">
    <location>
        <begin position="704"/>
        <end position="745"/>
    </location>
</feature>
<evidence type="ECO:0000259" key="3">
    <source>
        <dbReference type="Pfam" id="PF05424"/>
    </source>
</evidence>
<feature type="domain" description="Duffy-binding-like" evidence="7">
    <location>
        <begin position="307"/>
        <end position="452"/>
    </location>
</feature>
<evidence type="ECO:0000313" key="8">
    <source>
        <dbReference type="EMBL" id="SOV83918.1"/>
    </source>
</evidence>
<dbReference type="Pfam" id="PF18562">
    <property type="entry name" value="CIDR1_gamma"/>
    <property type="match status" value="2"/>
</dbReference>
<dbReference type="OrthoDB" id="379146at2759"/>
<dbReference type="InterPro" id="IPR004168">
    <property type="entry name" value="PPAK_motif"/>
</dbReference>
<dbReference type="Pfam" id="PF05424">
    <property type="entry name" value="Duffy_binding"/>
    <property type="match status" value="5"/>
</dbReference>
<feature type="domain" description="Duffy-binding-like" evidence="7">
    <location>
        <begin position="1417"/>
        <end position="1556"/>
    </location>
</feature>
<dbReference type="Gene3D" id="1.20.58.1930">
    <property type="match status" value="2"/>
</dbReference>
<dbReference type="FunFam" id="1.20.58.830:FF:000021">
    <property type="entry name" value="Erythrocyte membrane protein 1, PfEMP1"/>
    <property type="match status" value="1"/>
</dbReference>
<evidence type="ECO:0000256" key="1">
    <source>
        <dbReference type="SAM" id="MobiDB-lite"/>
    </source>
</evidence>
<dbReference type="VEuPathDB" id="PlasmoDB:PRCDC_0020000"/>
<dbReference type="Gene3D" id="1.20.58.830">
    <property type="match status" value="5"/>
</dbReference>
<feature type="domain" description="Duffy-antigen binding" evidence="3">
    <location>
        <begin position="2395"/>
        <end position="2559"/>
    </location>
</feature>
<organism evidence="8 9">
    <name type="scientific">Plasmodium reichenowi</name>
    <dbReference type="NCBI Taxonomy" id="5854"/>
    <lineage>
        <taxon>Eukaryota</taxon>
        <taxon>Sar</taxon>
        <taxon>Alveolata</taxon>
        <taxon>Apicomplexa</taxon>
        <taxon>Aconoidasida</taxon>
        <taxon>Haemosporida</taxon>
        <taxon>Plasmodiidae</taxon>
        <taxon>Plasmodium</taxon>
        <taxon>Plasmodium (Laverania)</taxon>
    </lineage>
</organism>
<feature type="domain" description="Duffy-antigen binding" evidence="3">
    <location>
        <begin position="1192"/>
        <end position="1351"/>
    </location>
</feature>
<dbReference type="EMBL" id="OFAE01000005">
    <property type="protein sequence ID" value="SOV83918.1"/>
    <property type="molecule type" value="Genomic_DNA"/>
</dbReference>
<feature type="region of interest" description="Disordered" evidence="1">
    <location>
        <begin position="1380"/>
        <end position="1400"/>
    </location>
</feature>
<feature type="domain" description="Duffy-antigen binding" evidence="3">
    <location>
        <begin position="128"/>
        <end position="303"/>
    </location>
</feature>
<feature type="domain" description="Duffy-binding-like" evidence="7">
    <location>
        <begin position="2593"/>
        <end position="2716"/>
    </location>
</feature>
<evidence type="ECO:0000259" key="7">
    <source>
        <dbReference type="Pfam" id="PF22672"/>
    </source>
</evidence>
<reference evidence="8 9" key="1">
    <citation type="submission" date="2016-09" db="EMBL/GenBank/DDBJ databases">
        <authorList>
            <consortium name="Pathogen Informatics"/>
        </authorList>
    </citation>
    <scope>NUCLEOTIDE SEQUENCE [LARGE SCALE GENOMIC DNA]</scope>
</reference>
<feature type="domain" description="Cysteine-rich interdomain region 1 gamma" evidence="6">
    <location>
        <begin position="496"/>
        <end position="546"/>
    </location>
</feature>
<feature type="compositionally biased region" description="Basic and acidic residues" evidence="1">
    <location>
        <begin position="93"/>
        <end position="107"/>
    </location>
</feature>
<feature type="region of interest" description="Disordered" evidence="1">
    <location>
        <begin position="1804"/>
        <end position="1837"/>
    </location>
</feature>
<dbReference type="InterPro" id="IPR044932">
    <property type="entry name" value="PfEMP1_ATS_sf"/>
</dbReference>
<feature type="domain" description="Duffy-binding-like" evidence="2">
    <location>
        <begin position="562"/>
        <end position="707"/>
    </location>
</feature>
<dbReference type="FunFam" id="1.20.58.1930:FF:000001">
    <property type="entry name" value="Erythrocyte membrane protein 1, PfEMP1"/>
    <property type="match status" value="1"/>
</dbReference>
<dbReference type="Gene3D" id="1.10.1900.40">
    <property type="entry name" value="Acidic terminal segments, variant surface antigen of PfEMP1"/>
    <property type="match status" value="2"/>
</dbReference>
<dbReference type="InterPro" id="IPR042202">
    <property type="entry name" value="Duffy-ag-bd_sf"/>
</dbReference>
<dbReference type="InterPro" id="IPR004258">
    <property type="entry name" value="DBL"/>
</dbReference>
<evidence type="ECO:0000313" key="9">
    <source>
        <dbReference type="Proteomes" id="UP000240500"/>
    </source>
</evidence>
<dbReference type="Pfam" id="PF02818">
    <property type="entry name" value="PPAK"/>
    <property type="match status" value="1"/>
</dbReference>
<evidence type="ECO:0000259" key="5">
    <source>
        <dbReference type="Pfam" id="PF15447"/>
    </source>
</evidence>
<feature type="domain" description="Plasmodium falciparum erythrocyte membrane protein 1 acidic terminal segment" evidence="4">
    <location>
        <begin position="2795"/>
        <end position="3217"/>
    </location>
</feature>
<feature type="compositionally biased region" description="Basic and acidic residues" evidence="1">
    <location>
        <begin position="1873"/>
        <end position="1891"/>
    </location>
</feature>
<feature type="domain" description="Duffy-antigen binding" evidence="3">
    <location>
        <begin position="1960"/>
        <end position="2132"/>
    </location>
</feature>
<feature type="domain" description="Duffy-antigen binding" evidence="3">
    <location>
        <begin position="789"/>
        <end position="962"/>
    </location>
</feature>
<dbReference type="GO" id="GO:0016020">
    <property type="term" value="C:membrane"/>
    <property type="evidence" value="ECO:0007669"/>
    <property type="project" value="InterPro"/>
</dbReference>
<name>A0A2P9DSF1_PLARE</name>
<dbReference type="VEuPathDB" id="PlasmoDB:PRG01_0015500"/>
<dbReference type="Proteomes" id="UP000240500">
    <property type="component" value="Unassembled WGS sequence"/>
</dbReference>
<dbReference type="InterPro" id="IPR029210">
    <property type="entry name" value="PfEMP1_NTS"/>
</dbReference>
<feature type="region of interest" description="Disordered" evidence="1">
    <location>
        <begin position="1241"/>
        <end position="1266"/>
    </location>
</feature>
<feature type="region of interest" description="Disordered" evidence="1">
    <location>
        <begin position="93"/>
        <end position="130"/>
    </location>
</feature>
<dbReference type="InterPro" id="IPR008602">
    <property type="entry name" value="Duffy-antigen-binding"/>
</dbReference>
<sequence length="3217" mass="371592">MGGNVSTNVSKSFVGKETHNSTRNVLENISQDIKKQAEKDAKSHRKFLKGKLENASFSGAYAEWLRVYRYDSTDPCSLHHMRHTNLLNSSVDERNPCDGRNQNRFDEGQESECSRGIIKGNENKSDGGSCAPPRRRHICDKNLEAINVHNTTNSDDLLGNILVTAKYEGASIVQKHPNRGSSEVCTALARSFADIGDIIRGRDMFLGNNKEKENIQNNLQKIFQNIKTKDPKLQSLKDEEIREYWWALNRQDVWKALTCSADDIEEYFIQSEDKTQSFSNPKCGHKNDGAPPTHLDYVPQFLRWFNEWSEDFCRVREHKLKNVKEACRGDNNDRHCDGNGYDCKRTDLKKNEIFMDLKCPNCADACTSYKQWLQKKEGEFNKQKNKYDKEIENKQSNSHSTYDKKFYNNLKREYPSVKQFVETLKEGAYCTNGTIEGKIDFIKQYDTFSRSEFCKPCPILDDKCKGKQCKSINDIKCTYVKKIPKRETDKNNDAFVIDILLNNSKKRKLSNDLKDDLNQCNLFKRLRKQNWNCEYKCNLHVCEQKNYNKEIDDEQFISIKVFIQRWLESFLKDYNQIKEKLKQCINKEKKELQCIKDCYKNCDCVEKWIKKKGEEWQNIKGYLKPYEVENEDIADDLKKFLKQHLFKNYIENALEKGEKLDNMKESDGCDGPSKSRGKPCEKKDVITILLHRLQKQMDECKTQHNEKIDSNSCDTTTKIISADDDDDDDDEESSPDGGDHKESGVCNTVETLIRTNDGTKDVSGCKRKENYQPWNCDETGTVINHKEKGACMPPRRQSLCIHDLKELKKKPDTNKKDLKEAFIKCAAAETFFSWQKYKTDNKDDKNLQTQLESGEIPKDFKRQMFYTFGDFRDLCIGNDLGNHADTKDISGTVTSILKNESNGQILDESDKDKRKNWWETIEKEVWNGMLCALSYDTTQNNVKQETRKNLSEKNDYSNVKFSGEKSPILDEFAKKPQFLRWMTEWGEHFCRERKKKEKEVENKCKNDYEGCNKEKKNGNTCFNACEAYKKYITDKEKEYTTQKTKFNSERTNGNGEYKNYRDKESHDYLKEKCFNGTCNCIEKVKDSSNYWEKPFENFEKDALKNKCECQEAPPAKVPEVPKEIVPEKKVPVPARKKQSEAPTPCTIVDDILGDKSSSGYAEGCKTKYGTMTRNEWLCNNSGGKGKEEGDVVCIPPRRKRLYVKNLQDFTGNSQEELRKAFIESAAVETFFQWHEYKKEKQKEEKEKQDGLVGATTSDKEQEQLKSGEIPEEFLRQMFYTLGDYRDILFGKDIGGGKDMKTVEEKINKVFTNSGKPSSGLTREKWWNDYEKDIWEGMLCGLSYNTETKEKDRKVKTELFDTDGSKLKNKYNYESVSFHGGFDESSDTGPRQTGDPPRTQTTLSKFVKRPTFFRWLEEWGDEFCRKQTHKLDIIESECRGGEKVCSGYGEDCTETVTNGQRTVPDLKCRSCANSCRFYKKWIERKRTEFNKQKGQYENEIRNNKSDNNSNGFYKNLKTTCPKAEDFLEKLDGPCSSSNNGVITISFNNAKETFKHTEKCDPCSEFKVKCNGNGNCGSDTKVKCNDINRIGAKEIEQMKSSTDDVDMHVSDNNKNVFSNGLIVCKDKDIFEGIKENKWSCVNFCGLDVCGLKKNNNNGIDEKHIMQIRAFLKLWVEFFLEDYSKIKHKISHCIHNGPNKCKCKDKCTCVDEWLKKKKEEWEQIRKRFFDQYNLDKSDVYELNSFISGNVYSIDITNALNKDETLEELKESGRCSNSGNKQEQKCKKQDVIEILIDRLQNEINDYQTKHKESGNNNCPSSSPTPTNDNDHNTDIPLESFPPPYCNVPSNPCSGETATNVVSVKEVAGEMQQQTHAEMLKRSGKDGEDKSRDSGEKVSVLKANAAEGQYERKGEPNKLTDVCSITDQHTNDTRGTNGGPCAGKGNGLDIVHIGRDGISESSTPGVYIRPRRLHMCTSNVEYSLHSTYGKLLNVENGKINHSFLGDVLLAAKKEAEKIKELYKPTSDKEGICRAIRYSFADIADIIRGTDLWDKNVEEVKTQKNFVTLFGKIKDYISDSDIKSKYTDPKHLDLRKDWWEANRDKIWQAMQCPPSRGTTINCDKEPTPIDDHIPQRLRWMTEWAEWYCKMQKKEYDDLVRKCRGCRSKGKNCMNGEQKCTECTTACTAYNTKIKEWEDQWKKIKEKYDKLYDKAKAQNGAATTSGTGSSKDEKYVVAFLSKLRNQNSGNNIYSTAEGYIHQEAHISECQKQTLFCKKENGETTSSGGTSSTDKDKEYAFRPKPYDYEKACDCEKNKKPQVLPRPKTHLTEYWSDIWRKSTTPRMLGKWKRKKIITTCDIVEDIIKKSNDGKKPIDGCHSKNEDKNYPKWECEKYIDKSHTGACIPPRRQKICLHYLEKPMINTNVLKYAFIKCAAAETFLLWQKYKEDKTKEPNGETTTKLDNKLKDGEIPEEFKRQMFYTFADYRDLCLDTDLSSKTDTKSAVGIAKNNIYEVFKKNYQTTIDHRRNWWENHGPEIWKGMICALSYDTETKEKIPDVYNKLTHAKNNNTYNNVKFSGENSPTLEKFASRPQFLRWFTEWGEHFCREHKKELDKLVGGCKECTVGKSGTRDGIKTCDDKENCDVCKKQCKKYQDWLEKWKEHYNNQKQRYTQVKETPPYKNDTDVKDSPDVREYLDKQLKNMVCTNGTTSVKCEYNCMNEKSSTNSEMPESLDEKPKEVKDKCNCVRDECTGLSVTGSGFPDAGVFGGGLPSGSCKGFEEHVPKKIEPPQYDPTNDILKNTIPIGIALALGSIAFLYLKKKPKSPVDLLHVLNIHKGEYGMPTKLSSNRYIPYKSAQYRGKRYIYMEGDSSGDEKYAFMSDTTDVTSSESEYEELDINDIYPYQSPKYKTLIEVVLEPSKRDTFNTPSADTHRNKPINDEEWNTLKDDFISNMLQNVQNDVPNNYRSAHIPMNAQPNTLYFHKPEEKPFITSIHDRNLYTGEEYNYDINMSTNTTNDPKYVSNNVYSRIDLINDSLSGDHDIYDEVLKRKENELFGTKHPKNITFNSVAKPTNTDPVMNQLDLFYKWLDRHRDMCEQWNNKEELLDKLKEKWDNDNNSGDTTPSNNKMVNTDVSIEIDMDNPKPINIVDINPDNSSMDNMEDDIYYDVNDDDNNQPSVDDIPMDHNKVDVDVPKKVHVEMKILNNISKSSLEQQFPISDVWNI</sequence>
<dbReference type="FunFam" id="1.10.1900.40:FF:000001">
    <property type="entry name" value="Erythrocyte membrane protein 1"/>
    <property type="match status" value="1"/>
</dbReference>
<dbReference type="Pfam" id="PF22672">
    <property type="entry name" value="DBL_C"/>
    <property type="match status" value="3"/>
</dbReference>
<dbReference type="InterPro" id="IPR041480">
    <property type="entry name" value="CIDR1_gamma"/>
</dbReference>
<dbReference type="Pfam" id="PF15445">
    <property type="entry name" value="ATS"/>
    <property type="match status" value="1"/>
</dbReference>
<evidence type="ECO:0000259" key="2">
    <source>
        <dbReference type="Pfam" id="PF03011"/>
    </source>
</evidence>
<dbReference type="Pfam" id="PF15447">
    <property type="entry name" value="NTS"/>
    <property type="match status" value="1"/>
</dbReference>
<feature type="domain" description="Plasmodium falciparum erythrocyte membrane protein-1 N-terminal segment" evidence="5">
    <location>
        <begin position="22"/>
        <end position="56"/>
    </location>
</feature>
<feature type="domain" description="Cysteine-rich interdomain region 1 gamma" evidence="6">
    <location>
        <begin position="1600"/>
        <end position="1651"/>
    </location>
</feature>
<feature type="compositionally biased region" description="Acidic residues" evidence="1">
    <location>
        <begin position="722"/>
        <end position="734"/>
    </location>
</feature>
<dbReference type="Gene3D" id="1.20.1310.20">
    <property type="entry name" value="Duffy-antigen binding domain"/>
    <property type="match status" value="5"/>
</dbReference>
<dbReference type="SUPFAM" id="SSF140924">
    <property type="entry name" value="Duffy binding domain-like"/>
    <property type="match status" value="7"/>
</dbReference>
<dbReference type="GO" id="GO:0046789">
    <property type="term" value="F:host cell surface receptor binding"/>
    <property type="evidence" value="ECO:0007669"/>
    <property type="project" value="InterPro"/>
</dbReference>
<feature type="compositionally biased region" description="Polar residues" evidence="1">
    <location>
        <begin position="710"/>
        <end position="719"/>
    </location>
</feature>
<proteinExistence type="predicted"/>
<protein>
    <submittedName>
        <fullName evidence="8">Erythrocyte membrane protein 1, PfEMP1, putative</fullName>
    </submittedName>
</protein>
<feature type="domain" description="Duffy-binding-like" evidence="2">
    <location>
        <begin position="1668"/>
        <end position="1809"/>
    </location>
</feature>
<accession>A0A2P9DSF1</accession>